<dbReference type="OrthoDB" id="5346581at2759"/>
<dbReference type="InParanoid" id="A0A084Q909"/>
<evidence type="ECO:0000313" key="3">
    <source>
        <dbReference type="Proteomes" id="UP000028524"/>
    </source>
</evidence>
<dbReference type="EMBL" id="KL660924">
    <property type="protein sequence ID" value="KFA60444.1"/>
    <property type="molecule type" value="Genomic_DNA"/>
</dbReference>
<keyword evidence="3" id="KW-1185">Reference proteome</keyword>
<feature type="compositionally biased region" description="Polar residues" evidence="1">
    <location>
        <begin position="349"/>
        <end position="370"/>
    </location>
</feature>
<dbReference type="STRING" id="1283841.A0A084Q909"/>
<reference evidence="2 3" key="1">
    <citation type="journal article" date="2014" name="BMC Genomics">
        <title>Comparative genome sequencing reveals chemotype-specific gene clusters in the toxigenic black mold Stachybotrys.</title>
        <authorList>
            <person name="Semeiks J."/>
            <person name="Borek D."/>
            <person name="Otwinowski Z."/>
            <person name="Grishin N.V."/>
        </authorList>
    </citation>
    <scope>NUCLEOTIDE SEQUENCE [LARGE SCALE GENOMIC DNA]</scope>
    <source>
        <strain evidence="2 3">IBT 40285</strain>
    </source>
</reference>
<dbReference type="OMA" id="CKSAYIH"/>
<dbReference type="Proteomes" id="UP000028524">
    <property type="component" value="Unassembled WGS sequence"/>
</dbReference>
<protein>
    <submittedName>
        <fullName evidence="2">Uncharacterized protein</fullName>
    </submittedName>
</protein>
<organism evidence="2 3">
    <name type="scientific">Stachybotrys chlorohalonatus (strain IBT 40285)</name>
    <dbReference type="NCBI Taxonomy" id="1283841"/>
    <lineage>
        <taxon>Eukaryota</taxon>
        <taxon>Fungi</taxon>
        <taxon>Dikarya</taxon>
        <taxon>Ascomycota</taxon>
        <taxon>Pezizomycotina</taxon>
        <taxon>Sordariomycetes</taxon>
        <taxon>Hypocreomycetidae</taxon>
        <taxon>Hypocreales</taxon>
        <taxon>Stachybotryaceae</taxon>
        <taxon>Stachybotrys</taxon>
    </lineage>
</organism>
<sequence>MPRVKPTVSAVHLDTGHRDAFSRAIRAILATDLAETTMAQLVDGLPKADVAWEARGNLLTKAHPLADHEQLCSGVLEKTQALRNGFGPEMLSFDSQLFQAYSDAEMGSKDFNMRLVEMVAVSVHQIAVALFKLAPKSHTSEHIKSVTEWQKPAGWFECYGRRTWEEPLFPPPPTHFFHCAYLDFDLYPHGLADVAGYWAEDRILGGVVVFDRGQSGTELTVLVDFLLGKTSLDEFSLPLAATDENRYRLDPWDAIALYHVFRDPWERRIPLQKPAERDVRSTGDYPELQTWFGKIEETVQKADMLQEEIIVDLDDSANLSSGTGQSNLRSKPDRLWIYRQGGHLDEEAPSTSERINQEVGTTAQDSTVNFGTDRDVKRGDEQDITEIASKTCGQGAEDGGREAGDVAMSKSAGGVTSLQARRISGKRKAEDEPGTG</sequence>
<feature type="region of interest" description="Disordered" evidence="1">
    <location>
        <begin position="342"/>
        <end position="436"/>
    </location>
</feature>
<feature type="compositionally biased region" description="Basic and acidic residues" evidence="1">
    <location>
        <begin position="372"/>
        <end position="381"/>
    </location>
</feature>
<name>A0A084Q909_STAC4</name>
<evidence type="ECO:0000313" key="2">
    <source>
        <dbReference type="EMBL" id="KFA60444.1"/>
    </source>
</evidence>
<accession>A0A084Q909</accession>
<feature type="compositionally biased region" description="Basic and acidic residues" evidence="1">
    <location>
        <begin position="427"/>
        <end position="436"/>
    </location>
</feature>
<dbReference type="AlphaFoldDB" id="A0A084Q909"/>
<dbReference type="HOGENOM" id="CLU_524939_0_0_1"/>
<evidence type="ECO:0000256" key="1">
    <source>
        <dbReference type="SAM" id="MobiDB-lite"/>
    </source>
</evidence>
<gene>
    <name evidence="2" type="ORF">S40285_08269</name>
</gene>
<proteinExistence type="predicted"/>